<feature type="transmembrane region" description="Helical" evidence="1">
    <location>
        <begin position="34"/>
        <end position="56"/>
    </location>
</feature>
<dbReference type="EMBL" id="JBHUGZ010000003">
    <property type="protein sequence ID" value="MFD1982383.1"/>
    <property type="molecule type" value="Genomic_DNA"/>
</dbReference>
<evidence type="ECO:0000313" key="3">
    <source>
        <dbReference type="Proteomes" id="UP001597405"/>
    </source>
</evidence>
<keyword evidence="1" id="KW-1133">Transmembrane helix</keyword>
<accession>A0ABW4U4E8</accession>
<proteinExistence type="predicted"/>
<reference evidence="3" key="1">
    <citation type="journal article" date="2019" name="Int. J. Syst. Evol. Microbiol.">
        <title>The Global Catalogue of Microorganisms (GCM) 10K type strain sequencing project: providing services to taxonomists for standard genome sequencing and annotation.</title>
        <authorList>
            <consortium name="The Broad Institute Genomics Platform"/>
            <consortium name="The Broad Institute Genome Sequencing Center for Infectious Disease"/>
            <person name="Wu L."/>
            <person name="Ma J."/>
        </authorList>
    </citation>
    <scope>NUCLEOTIDE SEQUENCE [LARGE SCALE GENOMIC DNA]</scope>
    <source>
        <strain evidence="3">CGMCC 1.16225</strain>
    </source>
</reference>
<protein>
    <submittedName>
        <fullName evidence="2">Uncharacterized protein</fullName>
    </submittedName>
</protein>
<keyword evidence="1" id="KW-0812">Transmembrane</keyword>
<name>A0ABW4U4E8_9HYPH</name>
<keyword evidence="3" id="KW-1185">Reference proteome</keyword>
<gene>
    <name evidence="2" type="ORF">ACFSOZ_06710</name>
</gene>
<feature type="transmembrane region" description="Helical" evidence="1">
    <location>
        <begin position="62"/>
        <end position="83"/>
    </location>
</feature>
<sequence>MAGQYWFARNIRAGYVGRGRYGKGAMPLGWQGRAVIAGFVMAMLSGALLMALVGVYGNHLALGIALYVILALCGGGIFIWAVATKSDPNKSMAEYRAERQRARSSGA</sequence>
<dbReference type="RefSeq" id="WP_379095068.1">
    <property type="nucleotide sequence ID" value="NZ_JBHUGZ010000003.1"/>
</dbReference>
<evidence type="ECO:0000313" key="2">
    <source>
        <dbReference type="EMBL" id="MFD1982383.1"/>
    </source>
</evidence>
<comment type="caution">
    <text evidence="2">The sequence shown here is derived from an EMBL/GenBank/DDBJ whole genome shotgun (WGS) entry which is preliminary data.</text>
</comment>
<dbReference type="Proteomes" id="UP001597405">
    <property type="component" value="Unassembled WGS sequence"/>
</dbReference>
<organism evidence="2 3">
    <name type="scientific">Mesorhizobium newzealandense</name>
    <dbReference type="NCBI Taxonomy" id="1300302"/>
    <lineage>
        <taxon>Bacteria</taxon>
        <taxon>Pseudomonadati</taxon>
        <taxon>Pseudomonadota</taxon>
        <taxon>Alphaproteobacteria</taxon>
        <taxon>Hyphomicrobiales</taxon>
        <taxon>Phyllobacteriaceae</taxon>
        <taxon>Mesorhizobium</taxon>
    </lineage>
</organism>
<evidence type="ECO:0000256" key="1">
    <source>
        <dbReference type="SAM" id="Phobius"/>
    </source>
</evidence>
<keyword evidence="1" id="KW-0472">Membrane</keyword>